<dbReference type="RefSeq" id="WP_058941717.1">
    <property type="nucleotide sequence ID" value="NZ_LNSV01000017.1"/>
</dbReference>
<dbReference type="AlphaFoldDB" id="A0A124ECX6"/>
<dbReference type="EMBL" id="LNSV01000017">
    <property type="protein sequence ID" value="KUH39036.1"/>
    <property type="molecule type" value="Genomic_DNA"/>
</dbReference>
<keyword evidence="2" id="KW-1185">Reference proteome</keyword>
<name>A0A124ECX6_9ACTN</name>
<sequence>MHPTELYPDDLVCEHEAVQATGVPGPVIRQWARRGKIQRFAGDPKQYAGAGHEYKTMYALPEIREHAKTYRPMPQRARRAA</sequence>
<reference evidence="1 2" key="1">
    <citation type="submission" date="2015-11" db="EMBL/GenBank/DDBJ databases">
        <title>Genome-wide analysis reveals the secondary metabolome in Streptomyces kanasensis ZX01.</title>
        <authorList>
            <person name="Zhang G."/>
            <person name="Han L."/>
            <person name="Feng J."/>
            <person name="Zhang X."/>
        </authorList>
    </citation>
    <scope>NUCLEOTIDE SEQUENCE [LARGE SCALE GENOMIC DNA]</scope>
    <source>
        <strain evidence="1 2">ZX01</strain>
    </source>
</reference>
<dbReference type="Proteomes" id="UP000054011">
    <property type="component" value="Unassembled WGS sequence"/>
</dbReference>
<accession>A0A124ECX6</accession>
<organism evidence="1 2">
    <name type="scientific">Streptomyces kanasensis</name>
    <dbReference type="NCBI Taxonomy" id="936756"/>
    <lineage>
        <taxon>Bacteria</taxon>
        <taxon>Bacillati</taxon>
        <taxon>Actinomycetota</taxon>
        <taxon>Actinomycetes</taxon>
        <taxon>Kitasatosporales</taxon>
        <taxon>Streptomycetaceae</taxon>
        <taxon>Streptomyces</taxon>
    </lineage>
</organism>
<protein>
    <submittedName>
        <fullName evidence="1">Uncharacterized protein</fullName>
    </submittedName>
</protein>
<evidence type="ECO:0000313" key="2">
    <source>
        <dbReference type="Proteomes" id="UP000054011"/>
    </source>
</evidence>
<evidence type="ECO:0000313" key="1">
    <source>
        <dbReference type="EMBL" id="KUH39036.1"/>
    </source>
</evidence>
<proteinExistence type="predicted"/>
<dbReference type="OrthoDB" id="4567057at2"/>
<gene>
    <name evidence="1" type="ORF">ATE80_09495</name>
</gene>
<comment type="caution">
    <text evidence="1">The sequence shown here is derived from an EMBL/GenBank/DDBJ whole genome shotgun (WGS) entry which is preliminary data.</text>
</comment>